<feature type="transmembrane region" description="Helical" evidence="2">
    <location>
        <begin position="237"/>
        <end position="261"/>
    </location>
</feature>
<feature type="compositionally biased region" description="Low complexity" evidence="1">
    <location>
        <begin position="578"/>
        <end position="587"/>
    </location>
</feature>
<dbReference type="Gene3D" id="1.20.1640.10">
    <property type="entry name" value="Multidrug efflux transporter AcrB transmembrane domain"/>
    <property type="match status" value="1"/>
</dbReference>
<evidence type="ECO:0000256" key="2">
    <source>
        <dbReference type="SAM" id="Phobius"/>
    </source>
</evidence>
<proteinExistence type="predicted"/>
<sequence>MCFFVFFKNFSDRLFFFDVCFGLLKFFLNLLLALLLVDLLFVVVVLRGFFVLLKGDFIFVVVGFVVVCCSFVPLYVYFLHPKRLQGFPGFRDDDHRQRAKFHNFVGQELYPLVSSASTEDIRIFYYGDELTAYEVQISVFHDAGYAIGSLLFILCYLIWYMRSFWLAITALACIAVSFPLSYACYCLVYGHGKMIAINFLSLFVVLGVGADDVFVLHDVWKHSRAAGTGEMAMARRLWSLYCKAGSAIFATSATTAASFFANLASSIGPLRQFGFFMGTCIAVNYIVVASLYPFILVNHERSRCKGGRMLQAEDGAIEMEEQLVSNFGQQTDEEADAGAGRGVRSAQRPPSSEQRLSTPWRLLACGISLSGLVLTGGALSMAVRDLKPATGVPQFFPKESNLGALQDLQKRFGNESSVAGEDLKYCNGIYIPSAGQCTSRATDGQPPAASPPPFVIPKHLPQPKPLPKPLPNNNDNKKPQPQQPQPGQPETTRSGGSARSQLPASTSQTPRSPGTPPSSDHEEAVPESTAPPLPSTTPPRRPPEAPTAPSPVVPKPLPTSPPPPHPLPPSAPPPQSPPSTSAAASAHTVEDFDVRLKVEATSEEEVRTPALALKAQILEELGLQPEDLDIDVQPRSEKQKDGADIPFEVPARLAFVKATTILARSEAQLPHLRPPATANDATATDAAVATTEMAFACDMNVTGALFGALFTAHTFPYRAVLAREGLKAFVLSFSGLDRLPLRGDTGQAWRAALRMKTVAFTGVWSIFVCTCCLIFLSFYPISAAGNGQVTDGGHILRYHMCVYALCVASQATMRVWPESASRVIDVLFELLHLAMLIRQITTPSHMALIFSSCSKLVRCWLCVNMADRRRIVVWNVLIGIAGIWRNTSVLEDSIHCRHPYLSDNHTRAAQVAAVATEFLCCIICFLISSGIEDVFSGYESAITAELATNDRLSAVRRMLTVFCDAQVLIVHSLHISGPQEMFANFLKMGSATSSASLEGVAFTSFLVPGDRSRFEEFVASGLCTSSGIFPTALPCGSLHVQMLDATGSLLHVELFHVCIPEAKGLASHLIGIREQSEESAGVAVNDTSVVEHGHGSAPESSPDREESGLQQSTPTPAALAAEQLHPRSTSESGLPRDPVFGTLASAPLPRSTFIFGPAAMGDTGHDAFSEASSGFASHGSMHALPFIQNIDICFDAFAEGLPLKSVQIRFVEPTAHLLDAAPPRMQDFLSESDFAALRDWVQDAINANSHDDTNPKRRSTMELNFGETSVASEEQELFIVGLGWAEEDGKESEDGEIQERSGKEQAGLERHHQEDMEPDMHGGGDDSGMEADKSEDSYREEGGPLDELKVVLRLASLSAAQIRGWESQRRRKVRRCRSRTDHPVRSAAMLPSVQEADSLPRAGIRRSGLQDVDG</sequence>
<feature type="region of interest" description="Disordered" evidence="1">
    <location>
        <begin position="437"/>
        <end position="588"/>
    </location>
</feature>
<feature type="compositionally biased region" description="Pro residues" evidence="1">
    <location>
        <begin position="448"/>
        <end position="470"/>
    </location>
</feature>
<dbReference type="OrthoDB" id="193905at2759"/>
<feature type="transmembrane region" description="Helical" evidence="2">
    <location>
        <begin position="168"/>
        <end position="190"/>
    </location>
</feature>
<organism evidence="4 5">
    <name type="scientific">Polarella glacialis</name>
    <name type="common">Dinoflagellate</name>
    <dbReference type="NCBI Taxonomy" id="89957"/>
    <lineage>
        <taxon>Eukaryota</taxon>
        <taxon>Sar</taxon>
        <taxon>Alveolata</taxon>
        <taxon>Dinophyceae</taxon>
        <taxon>Suessiales</taxon>
        <taxon>Suessiaceae</taxon>
        <taxon>Polarella</taxon>
    </lineage>
</organism>
<keyword evidence="5" id="KW-1185">Reference proteome</keyword>
<feature type="compositionally biased region" description="Pro residues" evidence="1">
    <location>
        <begin position="529"/>
        <end position="577"/>
    </location>
</feature>
<dbReference type="PANTHER" id="PTHR46687">
    <property type="entry name" value="PROTEIN DISPATCHED HOMOLOG 3"/>
    <property type="match status" value="1"/>
</dbReference>
<dbReference type="Pfam" id="PF12349">
    <property type="entry name" value="Sterol-sensing"/>
    <property type="match status" value="1"/>
</dbReference>
<dbReference type="InterPro" id="IPR042480">
    <property type="entry name" value="DISP3"/>
</dbReference>
<evidence type="ECO:0000259" key="3">
    <source>
        <dbReference type="PROSITE" id="PS50156"/>
    </source>
</evidence>
<dbReference type="PROSITE" id="PS50156">
    <property type="entry name" value="SSD"/>
    <property type="match status" value="1"/>
</dbReference>
<evidence type="ECO:0000256" key="1">
    <source>
        <dbReference type="SAM" id="MobiDB-lite"/>
    </source>
</evidence>
<feature type="region of interest" description="Disordered" evidence="1">
    <location>
        <begin position="334"/>
        <end position="355"/>
    </location>
</feature>
<accession>A0A813GEI9</accession>
<feature type="compositionally biased region" description="Basic and acidic residues" evidence="1">
    <location>
        <begin position="1297"/>
        <end position="1344"/>
    </location>
</feature>
<dbReference type="InterPro" id="IPR000731">
    <property type="entry name" value="SSD"/>
</dbReference>
<feature type="transmembrane region" description="Helical" evidence="2">
    <location>
        <begin position="196"/>
        <end position="216"/>
    </location>
</feature>
<keyword evidence="2" id="KW-1133">Transmembrane helix</keyword>
<protein>
    <recommendedName>
        <fullName evidence="3">SSD domain-containing protein</fullName>
    </recommendedName>
</protein>
<name>A0A813GEI9_POLGL</name>
<dbReference type="SUPFAM" id="SSF82866">
    <property type="entry name" value="Multidrug efflux transporter AcrB transmembrane domain"/>
    <property type="match status" value="1"/>
</dbReference>
<keyword evidence="2" id="KW-0472">Membrane</keyword>
<comment type="caution">
    <text evidence="4">The sequence shown here is derived from an EMBL/GenBank/DDBJ whole genome shotgun (WGS) entry which is preliminary data.</text>
</comment>
<feature type="transmembrane region" description="Helical" evidence="2">
    <location>
        <begin position="57"/>
        <end position="78"/>
    </location>
</feature>
<feature type="compositionally biased region" description="Polar residues" evidence="1">
    <location>
        <begin position="490"/>
        <end position="512"/>
    </location>
</feature>
<evidence type="ECO:0000313" key="5">
    <source>
        <dbReference type="Proteomes" id="UP000654075"/>
    </source>
</evidence>
<dbReference type="GO" id="GO:0005737">
    <property type="term" value="C:cytoplasm"/>
    <property type="evidence" value="ECO:0007669"/>
    <property type="project" value="TreeGrafter"/>
</dbReference>
<feature type="region of interest" description="Disordered" evidence="1">
    <location>
        <begin position="1288"/>
        <end position="1344"/>
    </location>
</feature>
<feature type="region of interest" description="Disordered" evidence="1">
    <location>
        <begin position="1365"/>
        <end position="1414"/>
    </location>
</feature>
<feature type="transmembrane region" description="Helical" evidence="2">
    <location>
        <begin position="26"/>
        <end position="50"/>
    </location>
</feature>
<feature type="transmembrane region" description="Helical" evidence="2">
    <location>
        <begin position="273"/>
        <end position="295"/>
    </location>
</feature>
<dbReference type="Proteomes" id="UP000654075">
    <property type="component" value="Unassembled WGS sequence"/>
</dbReference>
<dbReference type="InterPro" id="IPR053958">
    <property type="entry name" value="HMGCR/SNAP/NPC1-like_SSD"/>
</dbReference>
<keyword evidence="2" id="KW-0812">Transmembrane</keyword>
<gene>
    <name evidence="4" type="ORF">PGLA1383_LOCUS38635</name>
</gene>
<feature type="transmembrane region" description="Helical" evidence="2">
    <location>
        <begin position="143"/>
        <end position="161"/>
    </location>
</feature>
<feature type="region of interest" description="Disordered" evidence="1">
    <location>
        <begin position="1090"/>
        <end position="1139"/>
    </location>
</feature>
<dbReference type="PANTHER" id="PTHR46687:SF1">
    <property type="entry name" value="PROTEIN DISPATCHED HOMOLOG 3"/>
    <property type="match status" value="1"/>
</dbReference>
<reference evidence="4" key="1">
    <citation type="submission" date="2021-02" db="EMBL/GenBank/DDBJ databases">
        <authorList>
            <person name="Dougan E. K."/>
            <person name="Rhodes N."/>
            <person name="Thang M."/>
            <person name="Chan C."/>
        </authorList>
    </citation>
    <scope>NUCLEOTIDE SEQUENCE</scope>
</reference>
<dbReference type="EMBL" id="CAJNNV010027648">
    <property type="protein sequence ID" value="CAE8621112.1"/>
    <property type="molecule type" value="Genomic_DNA"/>
</dbReference>
<evidence type="ECO:0000313" key="4">
    <source>
        <dbReference type="EMBL" id="CAE8621112.1"/>
    </source>
</evidence>
<feature type="domain" description="SSD" evidence="3">
    <location>
        <begin position="203"/>
        <end position="298"/>
    </location>
</feature>
<feature type="transmembrane region" description="Helical" evidence="2">
    <location>
        <begin position="758"/>
        <end position="779"/>
    </location>
</feature>